<protein>
    <recommendedName>
        <fullName evidence="3">Nucleotidyl transferase AbiEii/AbiGii toxin family protein</fullName>
    </recommendedName>
</protein>
<evidence type="ECO:0000313" key="1">
    <source>
        <dbReference type="EMBL" id="KKS30740.1"/>
    </source>
</evidence>
<dbReference type="InterPro" id="IPR014942">
    <property type="entry name" value="AbiEii"/>
</dbReference>
<name>A0A0G0Y1R8_9BACT</name>
<dbReference type="STRING" id="1618356.UU93_C0032G0004"/>
<proteinExistence type="predicted"/>
<dbReference type="Proteomes" id="UP000034160">
    <property type="component" value="Unassembled WGS sequence"/>
</dbReference>
<reference evidence="1 2" key="1">
    <citation type="journal article" date="2015" name="Nature">
        <title>rRNA introns, odd ribosomes, and small enigmatic genomes across a large radiation of phyla.</title>
        <authorList>
            <person name="Brown C.T."/>
            <person name="Hug L.A."/>
            <person name="Thomas B.C."/>
            <person name="Sharon I."/>
            <person name="Castelle C.J."/>
            <person name="Singh A."/>
            <person name="Wilkins M.J."/>
            <person name="Williams K.H."/>
            <person name="Banfield J.F."/>
        </authorList>
    </citation>
    <scope>NUCLEOTIDE SEQUENCE [LARGE SCALE GENOMIC DNA]</scope>
</reference>
<dbReference type="AlphaFoldDB" id="A0A0G0Y1R8"/>
<dbReference type="EMBL" id="LCCN01000032">
    <property type="protein sequence ID" value="KKS30740.1"/>
    <property type="molecule type" value="Genomic_DNA"/>
</dbReference>
<gene>
    <name evidence="1" type="ORF">UU93_C0032G0004</name>
</gene>
<comment type="caution">
    <text evidence="1">The sequence shown here is derived from an EMBL/GenBank/DDBJ whole genome shotgun (WGS) entry which is preliminary data.</text>
</comment>
<evidence type="ECO:0008006" key="3">
    <source>
        <dbReference type="Google" id="ProtNLM"/>
    </source>
</evidence>
<organism evidence="1 2">
    <name type="scientific">Candidatus Amesbacteria bacterium GW2011_GWA2_42_12</name>
    <dbReference type="NCBI Taxonomy" id="1618356"/>
    <lineage>
        <taxon>Bacteria</taxon>
        <taxon>Candidatus Amesiibacteriota</taxon>
    </lineage>
</organism>
<accession>A0A0G0Y1R8</accession>
<dbReference type="Gene3D" id="3.10.450.620">
    <property type="entry name" value="JHP933, nucleotidyltransferase-like core domain"/>
    <property type="match status" value="1"/>
</dbReference>
<sequence>MINTPMFNVSLHKTVLITLLKEVYRDPELRTALGFKGGTAALLFYDLPRYSVDLDFDLLDESKKDIVLRRMPGILKKSGEVVESLEKRFTLFFLLNYQKKERNVKVEISKRPTSASYEVKQYLGIPILIMKKEDLAATKLAALLTRVHFASRDMFDLWFYLKNMWQINEKTLRDQTGLSLQEAVAKAIEKICGISQNQLLQGLGELLTEQQKRWVKEKLRDELVFQLGLYKETHT</sequence>
<dbReference type="Pfam" id="PF08843">
    <property type="entry name" value="AbiEii"/>
    <property type="match status" value="1"/>
</dbReference>
<evidence type="ECO:0000313" key="2">
    <source>
        <dbReference type="Proteomes" id="UP000034160"/>
    </source>
</evidence>